<keyword evidence="1" id="KW-0812">Transmembrane</keyword>
<keyword evidence="1" id="KW-0472">Membrane</keyword>
<dbReference type="AlphaFoldDB" id="A0A0F9TTG3"/>
<feature type="transmembrane region" description="Helical" evidence="1">
    <location>
        <begin position="33"/>
        <end position="50"/>
    </location>
</feature>
<name>A0A0F9TTG3_9ZZZZ</name>
<dbReference type="EMBL" id="LAZR01001020">
    <property type="protein sequence ID" value="KKN52406.1"/>
    <property type="molecule type" value="Genomic_DNA"/>
</dbReference>
<accession>A0A0F9TTG3</accession>
<keyword evidence="1" id="KW-1133">Transmembrane helix</keyword>
<evidence type="ECO:0000256" key="1">
    <source>
        <dbReference type="SAM" id="Phobius"/>
    </source>
</evidence>
<sequence>MVYLRTVLLFVCLLHTPVVTIKAVRGEIITWDMVLLAAGWTLFISSMGWLSF</sequence>
<organism evidence="2">
    <name type="scientific">marine sediment metagenome</name>
    <dbReference type="NCBI Taxonomy" id="412755"/>
    <lineage>
        <taxon>unclassified sequences</taxon>
        <taxon>metagenomes</taxon>
        <taxon>ecological metagenomes</taxon>
    </lineage>
</organism>
<comment type="caution">
    <text evidence="2">The sequence shown here is derived from an EMBL/GenBank/DDBJ whole genome shotgun (WGS) entry which is preliminary data.</text>
</comment>
<gene>
    <name evidence="2" type="ORF">LCGC14_0612600</name>
</gene>
<reference evidence="2" key="1">
    <citation type="journal article" date="2015" name="Nature">
        <title>Complex archaea that bridge the gap between prokaryotes and eukaryotes.</title>
        <authorList>
            <person name="Spang A."/>
            <person name="Saw J.H."/>
            <person name="Jorgensen S.L."/>
            <person name="Zaremba-Niedzwiedzka K."/>
            <person name="Martijn J."/>
            <person name="Lind A.E."/>
            <person name="van Eijk R."/>
            <person name="Schleper C."/>
            <person name="Guy L."/>
            <person name="Ettema T.J."/>
        </authorList>
    </citation>
    <scope>NUCLEOTIDE SEQUENCE</scope>
</reference>
<protein>
    <submittedName>
        <fullName evidence="2">Uncharacterized protein</fullName>
    </submittedName>
</protein>
<proteinExistence type="predicted"/>
<evidence type="ECO:0000313" key="2">
    <source>
        <dbReference type="EMBL" id="KKN52406.1"/>
    </source>
</evidence>